<proteinExistence type="predicted"/>
<gene>
    <name evidence="2" type="ORF">P280DRAFT_505876</name>
</gene>
<keyword evidence="1" id="KW-0472">Membrane</keyword>
<keyword evidence="1" id="KW-0812">Transmembrane</keyword>
<feature type="transmembrane region" description="Helical" evidence="1">
    <location>
        <begin position="270"/>
        <end position="294"/>
    </location>
</feature>
<dbReference type="InterPro" id="IPR009571">
    <property type="entry name" value="SUR7/Rim9-like_fungi"/>
</dbReference>
<evidence type="ECO:0008006" key="4">
    <source>
        <dbReference type="Google" id="ProtNLM"/>
    </source>
</evidence>
<dbReference type="PANTHER" id="PTHR28019:SF7">
    <property type="entry name" value="SUR7 PROTEIN"/>
    <property type="match status" value="1"/>
</dbReference>
<dbReference type="OrthoDB" id="4159154at2759"/>
<evidence type="ECO:0000256" key="1">
    <source>
        <dbReference type="SAM" id="Phobius"/>
    </source>
</evidence>
<feature type="transmembrane region" description="Helical" evidence="1">
    <location>
        <begin position="353"/>
        <end position="375"/>
    </location>
</feature>
<evidence type="ECO:0000313" key="2">
    <source>
        <dbReference type="EMBL" id="KAF2642457.1"/>
    </source>
</evidence>
<accession>A0A6A6S5B4</accession>
<keyword evidence="1" id="KW-1133">Transmembrane helix</keyword>
<evidence type="ECO:0000313" key="3">
    <source>
        <dbReference type="Proteomes" id="UP000799753"/>
    </source>
</evidence>
<dbReference type="GO" id="GO:0051285">
    <property type="term" value="C:cell cortex of cell tip"/>
    <property type="evidence" value="ECO:0007669"/>
    <property type="project" value="TreeGrafter"/>
</dbReference>
<dbReference type="PANTHER" id="PTHR28019">
    <property type="entry name" value="CELL MEMBRANE PROTEIN YLR413W-RELATED"/>
    <property type="match status" value="1"/>
</dbReference>
<feature type="transmembrane region" description="Helical" evidence="1">
    <location>
        <begin position="306"/>
        <end position="333"/>
    </location>
</feature>
<dbReference type="InterPro" id="IPR052413">
    <property type="entry name" value="SUR7_domain"/>
</dbReference>
<name>A0A6A6S5B4_9PLEO</name>
<dbReference type="AlphaFoldDB" id="A0A6A6S5B4"/>
<organism evidence="2 3">
    <name type="scientific">Massarina eburnea CBS 473.64</name>
    <dbReference type="NCBI Taxonomy" id="1395130"/>
    <lineage>
        <taxon>Eukaryota</taxon>
        <taxon>Fungi</taxon>
        <taxon>Dikarya</taxon>
        <taxon>Ascomycota</taxon>
        <taxon>Pezizomycotina</taxon>
        <taxon>Dothideomycetes</taxon>
        <taxon>Pleosporomycetidae</taxon>
        <taxon>Pleosporales</taxon>
        <taxon>Massarineae</taxon>
        <taxon>Massarinaceae</taxon>
        <taxon>Massarina</taxon>
    </lineage>
</organism>
<reference evidence="2" key="1">
    <citation type="journal article" date="2020" name="Stud. Mycol.">
        <title>101 Dothideomycetes genomes: a test case for predicting lifestyles and emergence of pathogens.</title>
        <authorList>
            <person name="Haridas S."/>
            <person name="Albert R."/>
            <person name="Binder M."/>
            <person name="Bloem J."/>
            <person name="Labutti K."/>
            <person name="Salamov A."/>
            <person name="Andreopoulos B."/>
            <person name="Baker S."/>
            <person name="Barry K."/>
            <person name="Bills G."/>
            <person name="Bluhm B."/>
            <person name="Cannon C."/>
            <person name="Castanera R."/>
            <person name="Culley D."/>
            <person name="Daum C."/>
            <person name="Ezra D."/>
            <person name="Gonzalez J."/>
            <person name="Henrissat B."/>
            <person name="Kuo A."/>
            <person name="Liang C."/>
            <person name="Lipzen A."/>
            <person name="Lutzoni F."/>
            <person name="Magnuson J."/>
            <person name="Mondo S."/>
            <person name="Nolan M."/>
            <person name="Ohm R."/>
            <person name="Pangilinan J."/>
            <person name="Park H.-J."/>
            <person name="Ramirez L."/>
            <person name="Alfaro M."/>
            <person name="Sun H."/>
            <person name="Tritt A."/>
            <person name="Yoshinaga Y."/>
            <person name="Zwiers L.-H."/>
            <person name="Turgeon B."/>
            <person name="Goodwin S."/>
            <person name="Spatafora J."/>
            <person name="Crous P."/>
            <person name="Grigoriev I."/>
        </authorList>
    </citation>
    <scope>NUCLEOTIDE SEQUENCE</scope>
    <source>
        <strain evidence="2">CBS 473.64</strain>
    </source>
</reference>
<dbReference type="EMBL" id="MU006781">
    <property type="protein sequence ID" value="KAF2642457.1"/>
    <property type="molecule type" value="Genomic_DNA"/>
</dbReference>
<feature type="transmembrane region" description="Helical" evidence="1">
    <location>
        <begin position="63"/>
        <end position="84"/>
    </location>
</feature>
<sequence>MPPYGLPSYGLSTPQSFLQRNFSYFNEKIDIEPDMDARHSIEKALPKPPITPKTVMKKFRFSAVLVFAAGVVVLVLGLLVILAGKNVGQLEGEFSLKLNTSRVGEDTIRVERASATTTATPTATTTKAKDQLDPLGIFATSSPLSPQNPSNPLNGAMNNLTDNINDGLGDAFNTVIEGLVDQTGIKDFYYLYLNHVCEGSTTNGTSANADGVEVSKCQSWHNASESLKGTLSTIKSSVTIGNTKISVPLLASLASGESKIFSTLTALRQAILAFLIITIISSALLALISLPSIFFPESRLLIFTNLFLSGLASLFSLLAAILLTILVIVIPWAVGNLTESFGVVIEEGGYVLIFLWVVWVLSAFMLAFWGSVWFVEVRRYALVTEALAVCFFYCFPRSFACH</sequence>
<dbReference type="Proteomes" id="UP000799753">
    <property type="component" value="Unassembled WGS sequence"/>
</dbReference>
<dbReference type="Pfam" id="PF06687">
    <property type="entry name" value="SUR7"/>
    <property type="match status" value="1"/>
</dbReference>
<protein>
    <recommendedName>
        <fullName evidence="4">Integral membrane protein-like protein</fullName>
    </recommendedName>
</protein>
<dbReference type="GO" id="GO:0031505">
    <property type="term" value="P:fungal-type cell wall organization"/>
    <property type="evidence" value="ECO:0007669"/>
    <property type="project" value="TreeGrafter"/>
</dbReference>
<keyword evidence="3" id="KW-1185">Reference proteome</keyword>
<dbReference type="GO" id="GO:0005886">
    <property type="term" value="C:plasma membrane"/>
    <property type="evidence" value="ECO:0007669"/>
    <property type="project" value="InterPro"/>
</dbReference>